<dbReference type="EMBL" id="AALGDA010000018">
    <property type="protein sequence ID" value="ECY9782850.1"/>
    <property type="molecule type" value="Genomic_DNA"/>
</dbReference>
<name>A0A393QYB4_LISMN</name>
<dbReference type="RefSeq" id="WP_003731507.1">
    <property type="nucleotide sequence ID" value="NC_021826.1"/>
</dbReference>
<accession>A0A393QYB4</accession>
<dbReference type="EMBL" id="DAAHYZ010000013">
    <property type="protein sequence ID" value="HAB7723201.1"/>
    <property type="molecule type" value="Genomic_DNA"/>
</dbReference>
<gene>
    <name evidence="1" type="ORF">A8L61_10175</name>
    <name evidence="2" type="ORF">F6515_07570</name>
    <name evidence="3" type="ORF">GYP27_14545</name>
    <name evidence="4" type="ORF">GYR60_06580</name>
    <name evidence="5" type="ORF">GYU24_02405</name>
    <name evidence="6" type="ORF">GZK27_05405</name>
</gene>
<dbReference type="Proteomes" id="UP000840569">
    <property type="component" value="Unassembled WGS sequence"/>
</dbReference>
<dbReference type="Proteomes" id="UP000840197">
    <property type="component" value="Unassembled WGS sequence"/>
</dbReference>
<dbReference type="EMBL" id="DAAIHR010000005">
    <property type="protein sequence ID" value="HAB8398184.1"/>
    <property type="molecule type" value="Genomic_DNA"/>
</dbReference>
<evidence type="ECO:0000313" key="9">
    <source>
        <dbReference type="Proteomes" id="UP000840197"/>
    </source>
</evidence>
<proteinExistence type="predicted"/>
<dbReference type="AlphaFoldDB" id="A0A393QYB4"/>
<evidence type="ECO:0000313" key="6">
    <source>
        <dbReference type="EMBL" id="HAC3054935.1"/>
    </source>
</evidence>
<evidence type="ECO:0000313" key="2">
    <source>
        <dbReference type="EMBL" id="ECY9782850.1"/>
    </source>
</evidence>
<dbReference type="Proteomes" id="UP000840928">
    <property type="component" value="Unassembled WGS sequence"/>
</dbReference>
<evidence type="ECO:0000313" key="8">
    <source>
        <dbReference type="Proteomes" id="UP000489121"/>
    </source>
</evidence>
<organism evidence="3">
    <name type="scientific">Listeria monocytogenes</name>
    <dbReference type="NCBI Taxonomy" id="1639"/>
    <lineage>
        <taxon>Bacteria</taxon>
        <taxon>Bacillati</taxon>
        <taxon>Bacillota</taxon>
        <taxon>Bacilli</taxon>
        <taxon>Bacillales</taxon>
        <taxon>Listeriaceae</taxon>
        <taxon>Listeria</taxon>
    </lineage>
</organism>
<evidence type="ECO:0000313" key="1">
    <source>
        <dbReference type="EMBL" id="EAG0867641.1"/>
    </source>
</evidence>
<dbReference type="Proteomes" id="UP000489121">
    <property type="component" value="Unassembled WGS sequence"/>
</dbReference>
<evidence type="ECO:0000313" key="4">
    <source>
        <dbReference type="EMBL" id="HAB8398184.1"/>
    </source>
</evidence>
<dbReference type="EMBL" id="DAAKPP010000002">
    <property type="protein sequence ID" value="HAC3054935.1"/>
    <property type="molecule type" value="Genomic_DNA"/>
</dbReference>
<dbReference type="EMBL" id="AABAGT010000014">
    <property type="protein sequence ID" value="EAG0867641.1"/>
    <property type="molecule type" value="Genomic_DNA"/>
</dbReference>
<evidence type="ECO:0000313" key="3">
    <source>
        <dbReference type="EMBL" id="HAB7723201.1"/>
    </source>
</evidence>
<dbReference type="EMBL" id="DAAIRR010000001">
    <property type="protein sequence ID" value="HAB9174547.1"/>
    <property type="molecule type" value="Genomic_DNA"/>
</dbReference>
<reference evidence="3" key="3">
    <citation type="submission" date="2020-01" db="EMBL/GenBank/DDBJ databases">
        <authorList>
            <consortium name="NCBI Pathogen Detection Project"/>
        </authorList>
    </citation>
    <scope>NUCLEOTIDE SEQUENCE</scope>
    <source>
        <strain evidence="4">CFIAFB20130012</strain>
        <strain evidence="3">CFIAFB20140010</strain>
        <strain evidence="5">CFIAFB20160038</strain>
        <strain evidence="6">LiDS0115</strain>
    </source>
</reference>
<evidence type="ECO:0000313" key="5">
    <source>
        <dbReference type="EMBL" id="HAB9174547.1"/>
    </source>
</evidence>
<comment type="caution">
    <text evidence="3">The sequence shown here is derived from an EMBL/GenBank/DDBJ whole genome shotgun (WGS) entry which is preliminary data.</text>
</comment>
<reference evidence="1 7" key="2">
    <citation type="submission" date="2018-06" db="EMBL/GenBank/DDBJ databases">
        <authorList>
            <consortium name="PulseNet: The National Subtyping Network for Foodborne Disease Surveillance"/>
            <person name="Tarr C.L."/>
            <person name="Trees E."/>
            <person name="Katz L.S."/>
            <person name="Carleton-Romer H.A."/>
            <person name="Stroika S."/>
            <person name="Kucerova Z."/>
            <person name="Roache K.F."/>
            <person name="Sabol A.L."/>
            <person name="Besser J."/>
            <person name="Gerner-Smidt P."/>
        </authorList>
    </citation>
    <scope>NUCLEOTIDE SEQUENCE [LARGE SCALE GENOMIC DNA]</scope>
    <source>
        <strain evidence="1 7">PNUSAL002180</strain>
        <strain evidence="2 8">PNUSAL005692</strain>
    </source>
</reference>
<protein>
    <submittedName>
        <fullName evidence="3">Uncharacterized protein</fullName>
    </submittedName>
</protein>
<dbReference type="Proteomes" id="UP000358545">
    <property type="component" value="Unassembled WGS sequence"/>
</dbReference>
<evidence type="ECO:0000313" key="7">
    <source>
        <dbReference type="Proteomes" id="UP000358545"/>
    </source>
</evidence>
<sequence length="65" mass="7723">MREDIQRLKDKADTAKMKYHRNLIDRETAKKQIIPYAEAFNTRSKEIAKKYNQKPKLLSVAAFLR</sequence>
<dbReference type="Proteomes" id="UP000841561">
    <property type="component" value="Unassembled WGS sequence"/>
</dbReference>
<reference evidence="9 10" key="1">
    <citation type="journal article" date="2018" name="Genome Biol.">
        <title>SKESA: strategic k-mer extension for scrupulous assemblies.</title>
        <authorList>
            <person name="Souvorov A."/>
            <person name="Agarwala R."/>
            <person name="Lipman D.J."/>
        </authorList>
    </citation>
    <scope>NUCLEOTIDE SEQUENCE [LARGE SCALE GENOMIC DNA]</scope>
    <source>
        <strain evidence="4 9">CFIAFB20130012</strain>
        <strain evidence="3">CFIAFB20140010</strain>
        <strain evidence="5">CFIAFB20160038</strain>
        <strain evidence="6 10">LiDS0115</strain>
    </source>
</reference>
<evidence type="ECO:0000313" key="10">
    <source>
        <dbReference type="Proteomes" id="UP000841561"/>
    </source>
</evidence>